<feature type="chain" id="PRO_5041358159" description="IPT/TIG domain-containing protein" evidence="2">
    <location>
        <begin position="21"/>
        <end position="175"/>
    </location>
</feature>
<reference evidence="4" key="1">
    <citation type="submission" date="2023-08" db="EMBL/GenBank/DDBJ databases">
        <authorList>
            <person name="Chen Y."/>
            <person name="Shah S."/>
            <person name="Dougan E. K."/>
            <person name="Thang M."/>
            <person name="Chan C."/>
        </authorList>
    </citation>
    <scope>NUCLEOTIDE SEQUENCE</scope>
</reference>
<dbReference type="InterPro" id="IPR002909">
    <property type="entry name" value="IPT_dom"/>
</dbReference>
<name>A0AA36J5F3_9DINO</name>
<dbReference type="SUPFAM" id="SSF81296">
    <property type="entry name" value="E set domains"/>
    <property type="match status" value="1"/>
</dbReference>
<dbReference type="CDD" id="cd00603">
    <property type="entry name" value="IPT_PCSR"/>
    <property type="match status" value="1"/>
</dbReference>
<evidence type="ECO:0000313" key="5">
    <source>
        <dbReference type="Proteomes" id="UP001178507"/>
    </source>
</evidence>
<feature type="signal peptide" evidence="2">
    <location>
        <begin position="1"/>
        <end position="20"/>
    </location>
</feature>
<accession>A0AA36J5F3</accession>
<dbReference type="PANTHER" id="PTHR46769">
    <property type="entry name" value="POLYCYSTIC KIDNEY AND HEPATIC DISEASE 1 (AUTOSOMAL RECESSIVE)-LIKE 1"/>
    <property type="match status" value="1"/>
</dbReference>
<gene>
    <name evidence="4" type="ORF">EVOR1521_LOCUS22980</name>
</gene>
<evidence type="ECO:0000259" key="3">
    <source>
        <dbReference type="SMART" id="SM00429"/>
    </source>
</evidence>
<dbReference type="InterPro" id="IPR013783">
    <property type="entry name" value="Ig-like_fold"/>
</dbReference>
<keyword evidence="5" id="KW-1185">Reference proteome</keyword>
<dbReference type="AlphaFoldDB" id="A0AA36J5F3"/>
<comment type="caution">
    <text evidence="4">The sequence shown here is derived from an EMBL/GenBank/DDBJ whole genome shotgun (WGS) entry which is preliminary data.</text>
</comment>
<dbReference type="PANTHER" id="PTHR46769:SF2">
    <property type="entry name" value="FIBROCYSTIN-L ISOFORM 2 PRECURSOR-RELATED"/>
    <property type="match status" value="1"/>
</dbReference>
<keyword evidence="1 2" id="KW-0732">Signal</keyword>
<dbReference type="Gene3D" id="2.60.40.10">
    <property type="entry name" value="Immunoglobulins"/>
    <property type="match status" value="1"/>
</dbReference>
<dbReference type="SMART" id="SM00429">
    <property type="entry name" value="IPT"/>
    <property type="match status" value="1"/>
</dbReference>
<feature type="domain" description="IPT/TIG" evidence="3">
    <location>
        <begin position="20"/>
        <end position="121"/>
    </location>
</feature>
<dbReference type="InterPro" id="IPR014756">
    <property type="entry name" value="Ig_E-set"/>
</dbReference>
<protein>
    <recommendedName>
        <fullName evidence="3">IPT/TIG domain-containing protein</fullName>
    </recommendedName>
</protein>
<evidence type="ECO:0000256" key="2">
    <source>
        <dbReference type="SAM" id="SignalP"/>
    </source>
</evidence>
<organism evidence="4 5">
    <name type="scientific">Effrenium voratum</name>
    <dbReference type="NCBI Taxonomy" id="2562239"/>
    <lineage>
        <taxon>Eukaryota</taxon>
        <taxon>Sar</taxon>
        <taxon>Alveolata</taxon>
        <taxon>Dinophyceae</taxon>
        <taxon>Suessiales</taxon>
        <taxon>Symbiodiniaceae</taxon>
        <taxon>Effrenium</taxon>
    </lineage>
</organism>
<dbReference type="EMBL" id="CAUJNA010003337">
    <property type="protein sequence ID" value="CAJ1399447.1"/>
    <property type="molecule type" value="Genomic_DNA"/>
</dbReference>
<evidence type="ECO:0000256" key="1">
    <source>
        <dbReference type="ARBA" id="ARBA00022729"/>
    </source>
</evidence>
<dbReference type="Proteomes" id="UP001178507">
    <property type="component" value="Unassembled WGS sequence"/>
</dbReference>
<dbReference type="InterPro" id="IPR052387">
    <property type="entry name" value="Fibrocystin"/>
</dbReference>
<proteinExistence type="predicted"/>
<sequence length="175" mass="18581">MLVIKMYAISLACFYVLLDAAKIQSVYPSRGSTEGGTYLVISGSGFMMPVEANPWDSQVVFVGAKACHILAHYTSSTQIVCETSPHDFTAESSGSLTVSVQMFGGLGLASYTSLSSAFQYNWYDTPMIHWSDGWGGTGGDVVQFAGDVYPGASVAGQFDIRIGDARCGVDEEAGI</sequence>
<dbReference type="Pfam" id="PF01833">
    <property type="entry name" value="TIG"/>
    <property type="match status" value="1"/>
</dbReference>
<evidence type="ECO:0000313" key="4">
    <source>
        <dbReference type="EMBL" id="CAJ1399447.1"/>
    </source>
</evidence>